<organism evidence="1 2">
    <name type="scientific">Chryseobacterium culicis</name>
    <dbReference type="NCBI Taxonomy" id="680127"/>
    <lineage>
        <taxon>Bacteria</taxon>
        <taxon>Pseudomonadati</taxon>
        <taxon>Bacteroidota</taxon>
        <taxon>Flavobacteriia</taxon>
        <taxon>Flavobacteriales</taxon>
        <taxon>Weeksellaceae</taxon>
        <taxon>Chryseobacterium group</taxon>
        <taxon>Chryseobacterium</taxon>
    </lineage>
</organism>
<evidence type="ECO:0000313" key="1">
    <source>
        <dbReference type="EMBL" id="SEH45567.1"/>
    </source>
</evidence>
<dbReference type="EMBL" id="FNWQ01000007">
    <property type="protein sequence ID" value="SEH45567.1"/>
    <property type="molecule type" value="Genomic_DNA"/>
</dbReference>
<protein>
    <submittedName>
        <fullName evidence="1">Uncharacterized protein</fullName>
    </submittedName>
</protein>
<accession>A0A1H6I8T1</accession>
<proteinExistence type="predicted"/>
<name>A0A1H6I8T1_CHRCI</name>
<dbReference type="AlphaFoldDB" id="A0A1H6I8T1"/>
<dbReference type="Proteomes" id="UP000198561">
    <property type="component" value="Unassembled WGS sequence"/>
</dbReference>
<evidence type="ECO:0000313" key="2">
    <source>
        <dbReference type="Proteomes" id="UP000198561"/>
    </source>
</evidence>
<dbReference type="RefSeq" id="WP_089696146.1">
    <property type="nucleotide sequence ID" value="NZ_FNWQ01000007.1"/>
</dbReference>
<gene>
    <name evidence="1" type="ORF">SAMN05421593_4344</name>
</gene>
<reference evidence="1 2" key="1">
    <citation type="submission" date="2016-10" db="EMBL/GenBank/DDBJ databases">
        <authorList>
            <person name="de Groot N.N."/>
        </authorList>
    </citation>
    <scope>NUCLEOTIDE SEQUENCE [LARGE SCALE GENOMIC DNA]</scope>
    <source>
        <strain evidence="1 2">DSM 23031</strain>
    </source>
</reference>
<dbReference type="STRING" id="680127.SAMN05421593_4344"/>
<sequence>MKVIFLFFVLIFNTFNGQVHNDLHFCKENANTYVEIEKIPKYISKYLKKNSKNDKYLLYKQSDKLVQTSKIKFYKSQDRLLIKYFRNTSLFSNDLIIVISFLNGKVIDYYVIGNKCMNMQDINSIMKCNCESELFIFPKPI</sequence>